<feature type="compositionally biased region" description="Low complexity" evidence="2">
    <location>
        <begin position="104"/>
        <end position="117"/>
    </location>
</feature>
<accession>A0A0N7L886</accession>
<feature type="region of interest" description="Disordered" evidence="2">
    <location>
        <begin position="280"/>
        <end position="338"/>
    </location>
</feature>
<feature type="coiled-coil region" evidence="1">
    <location>
        <begin position="404"/>
        <end position="431"/>
    </location>
</feature>
<dbReference type="RefSeq" id="XP_024585548.1">
    <property type="nucleotide sequence ID" value="XM_024720340.1"/>
</dbReference>
<proteinExistence type="predicted"/>
<dbReference type="GeneID" id="36402011"/>
<evidence type="ECO:0000313" key="3">
    <source>
        <dbReference type="EMBL" id="CEG49179.1"/>
    </source>
</evidence>
<dbReference type="EMBL" id="CCYD01003042">
    <property type="protein sequence ID" value="CEG49179.1"/>
    <property type="molecule type" value="Genomic_DNA"/>
</dbReference>
<keyword evidence="4" id="KW-1185">Reference proteome</keyword>
<sequence length="433" mass="46779">MNRLLQHFVDSSGAQPPPATRPSIPVPPQSSGGSSRAGHRGSFQRTIPNGPYYYQPPQPPNGLEEIPLTSHSTGAIIKEGNRYTTLNSASELFASGPPPTRTLSSSNPYRRQSSSSSTLAMENVAMSGIHWSPQNGNINAGEIDPFSIQSPESNIKSQEIPRQAVDPFVSTVPSRSHSFHSPPLTNEVCQSADTLFTSSKSLNTTKWVPFPNLQSKTPLQAQEAFANDPPSASSLFSGSFSQTSALTSQTTVASPSELQISTPSSSSIYQVNTGVKSSTHVELSSPMKPPLASSPSVPINASSPPPSPQDTCPTSPDMRPEDHVSSSMMPLYPRKSSLKSGLDMRHMKFVAGKRDDDAISNAPSLAPSRMSMLSTLDDSLKLSDMYKHMATRLESEKHDLLKVVARQAQEMAQMQKHIQSLELQLKKSRLQDA</sequence>
<keyword evidence="1" id="KW-0175">Coiled coil</keyword>
<dbReference type="OMA" id="PSPMINA"/>
<evidence type="ECO:0000256" key="2">
    <source>
        <dbReference type="SAM" id="MobiDB-lite"/>
    </source>
</evidence>
<feature type="region of interest" description="Disordered" evidence="2">
    <location>
        <begin position="89"/>
        <end position="118"/>
    </location>
</feature>
<name>A0A0N7L886_PLAHL</name>
<evidence type="ECO:0000256" key="1">
    <source>
        <dbReference type="SAM" id="Coils"/>
    </source>
</evidence>
<dbReference type="AlphaFoldDB" id="A0A0N7L886"/>
<feature type="compositionally biased region" description="Pro residues" evidence="2">
    <location>
        <begin position="15"/>
        <end position="28"/>
    </location>
</feature>
<feature type="region of interest" description="Disordered" evidence="2">
    <location>
        <begin position="1"/>
        <end position="64"/>
    </location>
</feature>
<protein>
    <submittedName>
        <fullName evidence="3">Uncharacterized protein</fullName>
    </submittedName>
</protein>
<feature type="compositionally biased region" description="Polar residues" evidence="2">
    <location>
        <begin position="293"/>
        <end position="302"/>
    </location>
</feature>
<dbReference type="Proteomes" id="UP000054928">
    <property type="component" value="Unassembled WGS sequence"/>
</dbReference>
<organism evidence="3 4">
    <name type="scientific">Plasmopara halstedii</name>
    <name type="common">Downy mildew of sunflower</name>
    <dbReference type="NCBI Taxonomy" id="4781"/>
    <lineage>
        <taxon>Eukaryota</taxon>
        <taxon>Sar</taxon>
        <taxon>Stramenopiles</taxon>
        <taxon>Oomycota</taxon>
        <taxon>Peronosporomycetes</taxon>
        <taxon>Peronosporales</taxon>
        <taxon>Peronosporaceae</taxon>
        <taxon>Plasmopara</taxon>
    </lineage>
</organism>
<reference evidence="4" key="1">
    <citation type="submission" date="2014-09" db="EMBL/GenBank/DDBJ databases">
        <authorList>
            <person name="Sharma Rahul"/>
            <person name="Thines Marco"/>
        </authorList>
    </citation>
    <scope>NUCLEOTIDE SEQUENCE [LARGE SCALE GENOMIC DNA]</scope>
</reference>
<evidence type="ECO:0000313" key="4">
    <source>
        <dbReference type="Proteomes" id="UP000054928"/>
    </source>
</evidence>
<dbReference type="OrthoDB" id="168419at2759"/>